<gene>
    <name evidence="1" type="ORF">PanWU01x14_200600</name>
</gene>
<organism evidence="1 2">
    <name type="scientific">Parasponia andersonii</name>
    <name type="common">Sponia andersonii</name>
    <dbReference type="NCBI Taxonomy" id="3476"/>
    <lineage>
        <taxon>Eukaryota</taxon>
        <taxon>Viridiplantae</taxon>
        <taxon>Streptophyta</taxon>
        <taxon>Embryophyta</taxon>
        <taxon>Tracheophyta</taxon>
        <taxon>Spermatophyta</taxon>
        <taxon>Magnoliopsida</taxon>
        <taxon>eudicotyledons</taxon>
        <taxon>Gunneridae</taxon>
        <taxon>Pentapetalae</taxon>
        <taxon>rosids</taxon>
        <taxon>fabids</taxon>
        <taxon>Rosales</taxon>
        <taxon>Cannabaceae</taxon>
        <taxon>Parasponia</taxon>
    </lineage>
</organism>
<protein>
    <submittedName>
        <fullName evidence="1">Uncharacterized protein</fullName>
    </submittedName>
</protein>
<proteinExistence type="predicted"/>
<dbReference type="OrthoDB" id="10436985at2759"/>
<evidence type="ECO:0000313" key="1">
    <source>
        <dbReference type="EMBL" id="PON53718.1"/>
    </source>
</evidence>
<keyword evidence="2" id="KW-1185">Reference proteome</keyword>
<sequence>MYVFIKIVFSLSSILFSVLSKLLHPYYVKDPFFIIFTSYIGQFLKPRKSLQGLKRILH</sequence>
<dbReference type="AlphaFoldDB" id="A0A2P5BY42"/>
<reference evidence="2" key="1">
    <citation type="submission" date="2016-06" db="EMBL/GenBank/DDBJ databases">
        <title>Parallel loss of symbiosis genes in relatives of nitrogen-fixing non-legume Parasponia.</title>
        <authorList>
            <person name="Van Velzen R."/>
            <person name="Holmer R."/>
            <person name="Bu F."/>
            <person name="Rutten L."/>
            <person name="Van Zeijl A."/>
            <person name="Liu W."/>
            <person name="Santuari L."/>
            <person name="Cao Q."/>
            <person name="Sharma T."/>
            <person name="Shen D."/>
            <person name="Roswanjaya Y."/>
            <person name="Wardhani T."/>
            <person name="Kalhor M.S."/>
            <person name="Jansen J."/>
            <person name="Van den Hoogen J."/>
            <person name="Gungor B."/>
            <person name="Hartog M."/>
            <person name="Hontelez J."/>
            <person name="Verver J."/>
            <person name="Yang W.-C."/>
            <person name="Schijlen E."/>
            <person name="Repin R."/>
            <person name="Schilthuizen M."/>
            <person name="Schranz E."/>
            <person name="Heidstra R."/>
            <person name="Miyata K."/>
            <person name="Fedorova E."/>
            <person name="Kohlen W."/>
            <person name="Bisseling T."/>
            <person name="Smit S."/>
            <person name="Geurts R."/>
        </authorList>
    </citation>
    <scope>NUCLEOTIDE SEQUENCE [LARGE SCALE GENOMIC DNA]</scope>
    <source>
        <strain evidence="2">cv. WU1-14</strain>
    </source>
</reference>
<accession>A0A2P5BY42</accession>
<dbReference type="EMBL" id="JXTB01000203">
    <property type="protein sequence ID" value="PON53718.1"/>
    <property type="molecule type" value="Genomic_DNA"/>
</dbReference>
<evidence type="ECO:0000313" key="2">
    <source>
        <dbReference type="Proteomes" id="UP000237105"/>
    </source>
</evidence>
<dbReference type="Proteomes" id="UP000237105">
    <property type="component" value="Unassembled WGS sequence"/>
</dbReference>
<name>A0A2P5BY42_PARAD</name>
<comment type="caution">
    <text evidence="1">The sequence shown here is derived from an EMBL/GenBank/DDBJ whole genome shotgun (WGS) entry which is preliminary data.</text>
</comment>